<gene>
    <name evidence="1" type="ORF">R16034_02978</name>
</gene>
<dbReference type="EMBL" id="CATWHI010000004">
    <property type="protein sequence ID" value="CAJ0742117.1"/>
    <property type="molecule type" value="Genomic_DNA"/>
</dbReference>
<keyword evidence="2" id="KW-1185">Reference proteome</keyword>
<name>A0AB72X8Y7_9RALS</name>
<reference evidence="1 2" key="1">
    <citation type="submission" date="2023-07" db="EMBL/GenBank/DDBJ databases">
        <authorList>
            <person name="Peeters C."/>
        </authorList>
    </citation>
    <scope>NUCLEOTIDE SEQUENCE [LARGE SCALE GENOMIC DNA]</scope>
    <source>
        <strain evidence="1 2">R-16034</strain>
    </source>
</reference>
<evidence type="ECO:0000313" key="1">
    <source>
        <dbReference type="EMBL" id="CAJ0742117.1"/>
    </source>
</evidence>
<dbReference type="Proteomes" id="UP001189225">
    <property type="component" value="Unassembled WGS sequence"/>
</dbReference>
<proteinExistence type="predicted"/>
<sequence length="351" mass="39025">MATNRPVSFANFICKFGEETNLLDVAEQIILPAFLKSNEFRPRSFSDTRYFFHEPSLVNLGTESAPQLVIAGRLIKDTTLRREQIFSEEKGLIRTLGSLESSPSAIFVLILNNHKLVYCPETAHAPSLASFRSTAYSYIRQAQNKFIKDTYEDLNARREAEIEQGLNPSPKVTKKDLWDTYPIPTLDVVPIPSDLSLAEFVRRYSRLTSISLRVLQTNSELDNSKLIDAARTTGTKLGATNTQVTHSAGNKQEGLNRTEAVSQLRAVATTGNVEVKLSGIDQSGNKLVGNNEEFKLRVYVESVSRNIKTAAAELVGALDREIKSNNIRLAVDADASGTMRRIKNIFKAWNG</sequence>
<evidence type="ECO:0000313" key="2">
    <source>
        <dbReference type="Proteomes" id="UP001189225"/>
    </source>
</evidence>
<comment type="caution">
    <text evidence="1">The sequence shown here is derived from an EMBL/GenBank/DDBJ whole genome shotgun (WGS) entry which is preliminary data.</text>
</comment>
<accession>A0AB72X8Y7</accession>
<dbReference type="AlphaFoldDB" id="A0AB72X8Y7"/>
<protein>
    <submittedName>
        <fullName evidence="1">Uncharacterized protein</fullName>
    </submittedName>
</protein>
<organism evidence="1 2">
    <name type="scientific">Ralstonia edaphi</name>
    <dbReference type="NCBI Taxonomy" id="3058599"/>
    <lineage>
        <taxon>Bacteria</taxon>
        <taxon>Pseudomonadati</taxon>
        <taxon>Pseudomonadota</taxon>
        <taxon>Betaproteobacteria</taxon>
        <taxon>Burkholderiales</taxon>
        <taxon>Burkholderiaceae</taxon>
        <taxon>Ralstonia</taxon>
    </lineage>
</organism>